<feature type="compositionally biased region" description="Basic and acidic residues" evidence="7">
    <location>
        <begin position="784"/>
        <end position="797"/>
    </location>
</feature>
<dbReference type="PANTHER" id="PTHR45725:SF1">
    <property type="entry name" value="DISHEVELLED ASSOCIATED ACTIVATOR OF MORPHOGENESIS, ISOFORM D"/>
    <property type="match status" value="1"/>
</dbReference>
<feature type="domain" description="Type VII secretion system protein EccE" evidence="9">
    <location>
        <begin position="188"/>
        <end position="279"/>
    </location>
</feature>
<name>A0ABV4CAA0_9MYCO</name>
<evidence type="ECO:0000259" key="9">
    <source>
        <dbReference type="Pfam" id="PF11203"/>
    </source>
</evidence>
<feature type="compositionally biased region" description="Pro residues" evidence="7">
    <location>
        <begin position="664"/>
        <end position="713"/>
    </location>
</feature>
<dbReference type="InterPro" id="IPR051425">
    <property type="entry name" value="Formin_Homology"/>
</dbReference>
<dbReference type="InterPro" id="IPR050051">
    <property type="entry name" value="EccE_dom"/>
</dbReference>
<keyword evidence="11" id="KW-1185">Reference proteome</keyword>
<comment type="caution">
    <text evidence="10">The sequence shown here is derived from an EMBL/GenBank/DDBJ whole genome shotgun (WGS) entry which is preliminary data.</text>
</comment>
<keyword evidence="4 8" id="KW-0812">Transmembrane</keyword>
<gene>
    <name evidence="10" type="primary">eccE</name>
    <name evidence="10" type="ORF">AB8998_29535</name>
</gene>
<feature type="region of interest" description="Disordered" evidence="7">
    <location>
        <begin position="545"/>
        <end position="816"/>
    </location>
</feature>
<evidence type="ECO:0000256" key="4">
    <source>
        <dbReference type="ARBA" id="ARBA00022692"/>
    </source>
</evidence>
<sequence>MSSNMSSNSAQGFTKPPMLGVRVTVTRTVLTILAGMAWVMATGGRLHPAAVAAVPIVLMLIVFITIYHVALTHWMSTWWAWLRHRRSVAAEPPPPARNVFINGVPIGVVAENEQLITLVELHGDPLSPSVVTDTEERTANVLDIGEIAGLVGRVLDVGVNTADIISDGFRAAGGFADLYQQITGPTVAPAERRSWIVVRTDLHDNLAAIDRRGGDAEAALRVAAVTCLRIADTLASSGLDARPASAEAIDAVNALLHVDAPIADHWSHLEGRSGFTGVYYADPAHIGDDAAQWWTWPLSQSVTTLVRLTPGANGTTNIAALVRYRTDARPPAPPVSRLGPLYGVQKAMWQQFRIGYLPVTAPLPAAALRSAAPMLPFGPAGPLIGSIGDPRDHTSVHLSLSGPITVLCQSSVLLRQAALRASVTGRPLLIITDERDKWQPIVSLAVSGDILDDYPGGWTADDEDDLSDGDTAIALQHGSGALGLAGLDPDTVLVIDTDKDWPEHLPQVTVLTDDEACDADIELVDTDDQFGFTLKIRTGLSARVRSVPAHEERRILGVSPQPTTARGPVRQADRPKAPIRPRPPATRPRPTPARPAQQPSGREAPQDTKPQTADHTTRTRIDLADDLARQPGTAPGRGIEPVLPAPLGTAAPAEPPSAAQPSSPVTPPVREPGPPPPSSPPQPIRPPAAAPWTGPPPRGASTPRIPPPSPLPPRRTRNGQQEPETQPPHDNQATPAESTPPTSPPAGQQRDWAQAFGRSPRQRPQPSAPDGASSPLPESNGDSNGRHRAPDGTDETSRGPGGAVPPPRSAGRREES</sequence>
<proteinExistence type="inferred from homology"/>
<evidence type="ECO:0000256" key="7">
    <source>
        <dbReference type="SAM" id="MobiDB-lite"/>
    </source>
</evidence>
<feature type="compositionally biased region" description="Pro residues" evidence="7">
    <location>
        <begin position="578"/>
        <end position="593"/>
    </location>
</feature>
<evidence type="ECO:0000256" key="8">
    <source>
        <dbReference type="SAM" id="Phobius"/>
    </source>
</evidence>
<dbReference type="RefSeq" id="WP_369741890.1">
    <property type="nucleotide sequence ID" value="NZ_JBGEDP010000002.1"/>
</dbReference>
<dbReference type="Proteomes" id="UP001564760">
    <property type="component" value="Unassembled WGS sequence"/>
</dbReference>
<dbReference type="PANTHER" id="PTHR45725">
    <property type="entry name" value="FORMIN HOMOLOGY 2 FAMILY MEMBER"/>
    <property type="match status" value="1"/>
</dbReference>
<dbReference type="EMBL" id="JBGEDP010000002">
    <property type="protein sequence ID" value="MEY8018822.1"/>
    <property type="molecule type" value="Genomic_DNA"/>
</dbReference>
<evidence type="ECO:0000313" key="11">
    <source>
        <dbReference type="Proteomes" id="UP001564760"/>
    </source>
</evidence>
<evidence type="ECO:0000256" key="2">
    <source>
        <dbReference type="ARBA" id="ARBA00007759"/>
    </source>
</evidence>
<evidence type="ECO:0000313" key="10">
    <source>
        <dbReference type="EMBL" id="MEY8018822.1"/>
    </source>
</evidence>
<accession>A0ABV4CAA0</accession>
<keyword evidence="5 8" id="KW-1133">Transmembrane helix</keyword>
<feature type="transmembrane region" description="Helical" evidence="8">
    <location>
        <begin position="53"/>
        <end position="76"/>
    </location>
</feature>
<dbReference type="NCBIfam" id="TIGR03923">
    <property type="entry name" value="T7SS_EccE"/>
    <property type="match status" value="1"/>
</dbReference>
<evidence type="ECO:0000256" key="5">
    <source>
        <dbReference type="ARBA" id="ARBA00022989"/>
    </source>
</evidence>
<keyword evidence="6 8" id="KW-0472">Membrane</keyword>
<evidence type="ECO:0000256" key="1">
    <source>
        <dbReference type="ARBA" id="ARBA00004236"/>
    </source>
</evidence>
<comment type="similarity">
    <text evidence="2">Belongs to the EccE family.</text>
</comment>
<evidence type="ECO:0000256" key="6">
    <source>
        <dbReference type="ARBA" id="ARBA00023136"/>
    </source>
</evidence>
<feature type="compositionally biased region" description="Low complexity" evidence="7">
    <location>
        <begin position="650"/>
        <end position="663"/>
    </location>
</feature>
<organism evidence="10 11">
    <name type="scientific">Mycobacterium servetii</name>
    <dbReference type="NCBI Taxonomy" id="3237418"/>
    <lineage>
        <taxon>Bacteria</taxon>
        <taxon>Bacillati</taxon>
        <taxon>Actinomycetota</taxon>
        <taxon>Actinomycetes</taxon>
        <taxon>Mycobacteriales</taxon>
        <taxon>Mycobacteriaceae</taxon>
        <taxon>Mycobacterium</taxon>
    </lineage>
</organism>
<feature type="compositionally biased region" description="Basic and acidic residues" evidence="7">
    <location>
        <begin position="615"/>
        <end position="628"/>
    </location>
</feature>
<dbReference type="InterPro" id="IPR021368">
    <property type="entry name" value="T7SS_EccE"/>
</dbReference>
<comment type="subcellular location">
    <subcellularLocation>
        <location evidence="1">Cell membrane</location>
    </subcellularLocation>
</comment>
<keyword evidence="3" id="KW-1003">Cell membrane</keyword>
<dbReference type="Pfam" id="PF11203">
    <property type="entry name" value="EccE"/>
    <property type="match status" value="1"/>
</dbReference>
<evidence type="ECO:0000256" key="3">
    <source>
        <dbReference type="ARBA" id="ARBA00022475"/>
    </source>
</evidence>
<feature type="compositionally biased region" description="Polar residues" evidence="7">
    <location>
        <begin position="718"/>
        <end position="732"/>
    </location>
</feature>
<protein>
    <submittedName>
        <fullName evidence="10">Type VII secretion protein EccE</fullName>
    </submittedName>
</protein>
<reference evidence="10 11" key="1">
    <citation type="submission" date="2024-08" db="EMBL/GenBank/DDBJ databases">
        <title>Mycobacterium servetensis sp. nov., a novel rapid-growing mycobacterial species recovered from a human patient in Zaragoza, Spain.</title>
        <authorList>
            <person name="Tristancho-Baro A.I."/>
            <person name="Buenestado-Serrano S."/>
            <person name="Garcia De Viedma D."/>
            <person name="Milagro-Beamonte A."/>
            <person name="Burillo N."/>
            <person name="Sanz S."/>
            <person name="Lopez-Calleja A.I."/>
            <person name="Penas-Utrilla D."/>
            <person name="Guardingo M."/>
            <person name="Garcia M.J."/>
            <person name="Vinuelas-Bayon J."/>
        </authorList>
    </citation>
    <scope>NUCLEOTIDE SEQUENCE [LARGE SCALE GENOMIC DNA]</scope>
    <source>
        <strain evidence="11">HUMS_12744610</strain>
    </source>
</reference>
<feature type="transmembrane region" description="Helical" evidence="8">
    <location>
        <begin position="21"/>
        <end position="41"/>
    </location>
</feature>